<sequence length="374" mass="40535">MTRHTLSPEATGTVGPGAQWTEDSTGSSTQIDPLRCEFAGWLGDDLVSVAPDFIVSGTLADALRASDLTGFELRTDPVITKSPEFVSESNTDFPDRWERLVPSPEPASASASASEDREPTEETDFARRGSDLLVSERALALLNDHRITHANLTPSSDTAETARFTHNRDQADATARADALAEHDALKASAAKETARITTLLDTTPATTSAAPAMNTQNKRRISGDLTWAIAALGTSIDDEKALTVLRLVDGPVAVTDYEIGDRDYLRGEIDGSDLSAVHINLTPDATVRFVQLNFRSPTGDPATAFLRINSLIDGAAPFTRNTVIDLLGDPAKTTTVARHSMIFDEYRISRKRVLFYWDADDHSPQLIVIGRKS</sequence>
<reference evidence="2 3" key="1">
    <citation type="submission" date="2024-02" db="EMBL/GenBank/DDBJ databases">
        <title>Characterization of antibiotic resistant novel bacterial strains and their environmental applications.</title>
        <authorList>
            <person name="Manzoor S."/>
            <person name="Abbas S."/>
            <person name="Arshad M."/>
            <person name="Li W.J."/>
            <person name="Ahmed I."/>
        </authorList>
    </citation>
    <scope>NUCLEOTIDE SEQUENCE [LARGE SCALE GENOMIC DNA]</scope>
    <source>
        <strain evidence="2 3">KACC 15558</strain>
    </source>
</reference>
<feature type="compositionally biased region" description="Polar residues" evidence="1">
    <location>
        <begin position="21"/>
        <end position="31"/>
    </location>
</feature>
<feature type="region of interest" description="Disordered" evidence="1">
    <location>
        <begin position="85"/>
        <end position="129"/>
    </location>
</feature>
<dbReference type="RefSeq" id="WP_342038145.1">
    <property type="nucleotide sequence ID" value="NZ_BAABBK010000006.1"/>
</dbReference>
<dbReference type="Proteomes" id="UP001498935">
    <property type="component" value="Unassembled WGS sequence"/>
</dbReference>
<organism evidence="2 3">
    <name type="scientific">Brevibacterium ammoniilyticum</name>
    <dbReference type="NCBI Taxonomy" id="1046555"/>
    <lineage>
        <taxon>Bacteria</taxon>
        <taxon>Bacillati</taxon>
        <taxon>Actinomycetota</taxon>
        <taxon>Actinomycetes</taxon>
        <taxon>Micrococcales</taxon>
        <taxon>Brevibacteriaceae</taxon>
        <taxon>Brevibacterium</taxon>
    </lineage>
</organism>
<keyword evidence="3" id="KW-1185">Reference proteome</keyword>
<evidence type="ECO:0000313" key="3">
    <source>
        <dbReference type="Proteomes" id="UP001498935"/>
    </source>
</evidence>
<protein>
    <submittedName>
        <fullName evidence="2">Uncharacterized protein</fullName>
    </submittedName>
</protein>
<feature type="compositionally biased region" description="Polar residues" evidence="1">
    <location>
        <begin position="1"/>
        <end position="10"/>
    </location>
</feature>
<accession>A0ABP9U1B6</accession>
<name>A0ABP9U1B6_9MICO</name>
<evidence type="ECO:0000256" key="1">
    <source>
        <dbReference type="SAM" id="MobiDB-lite"/>
    </source>
</evidence>
<gene>
    <name evidence="2" type="ORF">KACC15558_19740</name>
</gene>
<proteinExistence type="predicted"/>
<comment type="caution">
    <text evidence="2">The sequence shown here is derived from an EMBL/GenBank/DDBJ whole genome shotgun (WGS) entry which is preliminary data.</text>
</comment>
<dbReference type="EMBL" id="BAABNP010000007">
    <property type="protein sequence ID" value="GAA5340934.1"/>
    <property type="molecule type" value="Genomic_DNA"/>
</dbReference>
<feature type="region of interest" description="Disordered" evidence="1">
    <location>
        <begin position="1"/>
        <end position="31"/>
    </location>
</feature>
<evidence type="ECO:0000313" key="2">
    <source>
        <dbReference type="EMBL" id="GAA5340934.1"/>
    </source>
</evidence>